<dbReference type="EMBL" id="JAAJBT010000003">
    <property type="protein sequence ID" value="NHM01823.1"/>
    <property type="molecule type" value="Genomic_DNA"/>
</dbReference>
<keyword evidence="2" id="KW-1133">Transmembrane helix</keyword>
<dbReference type="Proteomes" id="UP000800984">
    <property type="component" value="Unassembled WGS sequence"/>
</dbReference>
<proteinExistence type="predicted"/>
<reference evidence="3 4" key="1">
    <citation type="submission" date="2020-02" db="EMBL/GenBank/DDBJ databases">
        <authorList>
            <person name="Chen W.-M."/>
        </authorList>
    </citation>
    <scope>NUCLEOTIDE SEQUENCE [LARGE SCALE GENOMIC DNA]</scope>
    <source>
        <strain evidence="3 4">KDG-16</strain>
    </source>
</reference>
<keyword evidence="1" id="KW-0175">Coiled coil</keyword>
<dbReference type="InterPro" id="IPR045755">
    <property type="entry name" value="FtsL-like"/>
</dbReference>
<keyword evidence="2" id="KW-0472">Membrane</keyword>
<comment type="caution">
    <text evidence="3">The sequence shown here is derived from an EMBL/GenBank/DDBJ whole genome shotgun (WGS) entry which is preliminary data.</text>
</comment>
<dbReference type="RefSeq" id="WP_166076912.1">
    <property type="nucleotide sequence ID" value="NZ_JAAJBT010000003.1"/>
</dbReference>
<name>A0ABX0I3P9_9FLAO</name>
<accession>A0ABX0I3P9</accession>
<keyword evidence="4" id="KW-1185">Reference proteome</keyword>
<evidence type="ECO:0000313" key="3">
    <source>
        <dbReference type="EMBL" id="NHM01823.1"/>
    </source>
</evidence>
<sequence length="119" mass="14260">MAKESSIYSLLKAKFLIDDDALKTWKFIIFLFSLAMLMIYFNHKYDEKNYKITKLTNEVKELRSRFVDTRSELMKLKMESTISKKMEARQILPSSVPPKKIVIRKPEEKSFFDKLKIWQ</sequence>
<protein>
    <submittedName>
        <fullName evidence="3">S-adenosyl-methyltransferase</fullName>
    </submittedName>
</protein>
<dbReference type="Pfam" id="PF19579">
    <property type="entry name" value="FtsL_2"/>
    <property type="match status" value="1"/>
</dbReference>
<evidence type="ECO:0000256" key="2">
    <source>
        <dbReference type="SAM" id="Phobius"/>
    </source>
</evidence>
<keyword evidence="2" id="KW-0812">Transmembrane</keyword>
<organism evidence="3 4">
    <name type="scientific">Flavobacterium difficile</name>
    <dbReference type="NCBI Taxonomy" id="2709659"/>
    <lineage>
        <taxon>Bacteria</taxon>
        <taxon>Pseudomonadati</taxon>
        <taxon>Bacteroidota</taxon>
        <taxon>Flavobacteriia</taxon>
        <taxon>Flavobacteriales</taxon>
        <taxon>Flavobacteriaceae</taxon>
        <taxon>Flavobacterium</taxon>
    </lineage>
</organism>
<feature type="coiled-coil region" evidence="1">
    <location>
        <begin position="45"/>
        <end position="79"/>
    </location>
</feature>
<evidence type="ECO:0000256" key="1">
    <source>
        <dbReference type="SAM" id="Coils"/>
    </source>
</evidence>
<feature type="transmembrane region" description="Helical" evidence="2">
    <location>
        <begin position="24"/>
        <end position="41"/>
    </location>
</feature>
<evidence type="ECO:0000313" key="4">
    <source>
        <dbReference type="Proteomes" id="UP000800984"/>
    </source>
</evidence>
<gene>
    <name evidence="3" type="ORF">G4D72_06845</name>
</gene>